<dbReference type="Proteomes" id="UP000002640">
    <property type="component" value="Unassembled WGS sequence"/>
</dbReference>
<organism evidence="1 2">
    <name type="scientific">Phytophthora sojae (strain P6497)</name>
    <name type="common">Soybean stem and root rot agent</name>
    <name type="synonym">Phytophthora megasperma f. sp. glycines</name>
    <dbReference type="NCBI Taxonomy" id="1094619"/>
    <lineage>
        <taxon>Eukaryota</taxon>
        <taxon>Sar</taxon>
        <taxon>Stramenopiles</taxon>
        <taxon>Oomycota</taxon>
        <taxon>Peronosporomycetes</taxon>
        <taxon>Peronosporales</taxon>
        <taxon>Peronosporaceae</taxon>
        <taxon>Phytophthora</taxon>
    </lineage>
</organism>
<gene>
    <name evidence="1" type="ORF">PHYSODRAFT_333564</name>
</gene>
<proteinExistence type="predicted"/>
<dbReference type="InParanoid" id="G4ZLW0"/>
<reference evidence="1 2" key="1">
    <citation type="journal article" date="2006" name="Science">
        <title>Phytophthora genome sequences uncover evolutionary origins and mechanisms of pathogenesis.</title>
        <authorList>
            <person name="Tyler B.M."/>
            <person name="Tripathy S."/>
            <person name="Zhang X."/>
            <person name="Dehal P."/>
            <person name="Jiang R.H."/>
            <person name="Aerts A."/>
            <person name="Arredondo F.D."/>
            <person name="Baxter L."/>
            <person name="Bensasson D."/>
            <person name="Beynon J.L."/>
            <person name="Chapman J."/>
            <person name="Damasceno C.M."/>
            <person name="Dorrance A.E."/>
            <person name="Dou D."/>
            <person name="Dickerman A.W."/>
            <person name="Dubchak I.L."/>
            <person name="Garbelotto M."/>
            <person name="Gijzen M."/>
            <person name="Gordon S.G."/>
            <person name="Govers F."/>
            <person name="Grunwald N.J."/>
            <person name="Huang W."/>
            <person name="Ivors K.L."/>
            <person name="Jones R.W."/>
            <person name="Kamoun S."/>
            <person name="Krampis K."/>
            <person name="Lamour K.H."/>
            <person name="Lee M.K."/>
            <person name="McDonald W.H."/>
            <person name="Medina M."/>
            <person name="Meijer H.J."/>
            <person name="Nordberg E.K."/>
            <person name="Maclean D.J."/>
            <person name="Ospina-Giraldo M.D."/>
            <person name="Morris P.F."/>
            <person name="Phuntumart V."/>
            <person name="Putnam N.H."/>
            <person name="Rash S."/>
            <person name="Rose J.K."/>
            <person name="Sakihama Y."/>
            <person name="Salamov A.A."/>
            <person name="Savidor A."/>
            <person name="Scheuring C.F."/>
            <person name="Smith B.M."/>
            <person name="Sobral B.W."/>
            <person name="Terry A."/>
            <person name="Torto-Alalibo T.A."/>
            <person name="Win J."/>
            <person name="Xu Z."/>
            <person name="Zhang H."/>
            <person name="Grigoriev I.V."/>
            <person name="Rokhsar D.S."/>
            <person name="Boore J.L."/>
        </authorList>
    </citation>
    <scope>NUCLEOTIDE SEQUENCE [LARGE SCALE GENOMIC DNA]</scope>
    <source>
        <strain evidence="1 2">P6497</strain>
    </source>
</reference>
<dbReference type="STRING" id="1094619.G4ZLW0"/>
<dbReference type="PANTHER" id="PTHR19446">
    <property type="entry name" value="REVERSE TRANSCRIPTASES"/>
    <property type="match status" value="1"/>
</dbReference>
<accession>G4ZLW0</accession>
<dbReference type="AlphaFoldDB" id="G4ZLW0"/>
<name>G4ZLW0_PHYSP</name>
<dbReference type="RefSeq" id="XP_009529044.1">
    <property type="nucleotide sequence ID" value="XM_009530749.1"/>
</dbReference>
<dbReference type="GeneID" id="20646687"/>
<evidence type="ECO:0000313" key="1">
    <source>
        <dbReference type="EMBL" id="EGZ15295.1"/>
    </source>
</evidence>
<evidence type="ECO:0000313" key="2">
    <source>
        <dbReference type="Proteomes" id="UP000002640"/>
    </source>
</evidence>
<evidence type="ECO:0008006" key="3">
    <source>
        <dbReference type="Google" id="ProtNLM"/>
    </source>
</evidence>
<sequence length="272" mass="30897">MPPPHDQGRVRLFHMNNHTFRYTVNALKDRIAEDTLTAEEAVDLWEDAKQRVVCGAATCCYQRSPVEDEMDALPAAMDTLSLADTVPSNRIDKIRRAIAELGVARGQTKLRQRLRVHAWHEGKSSHELFRSISTKFTDNAVPTLIPSESASGTAMDDALKWTEEHGVQDDLMHFKELLIPILTQLVNIWYKAGVFPPTFLQADIFCLKKSGDLSNPLNYRPFALLNSDYKIITRILATRMANLDDEQREALALLLDFQKAYDSLGRRYLIRA</sequence>
<keyword evidence="2" id="KW-1185">Reference proteome</keyword>
<dbReference type="EMBL" id="JH159155">
    <property type="protein sequence ID" value="EGZ15295.1"/>
    <property type="molecule type" value="Genomic_DNA"/>
</dbReference>
<protein>
    <recommendedName>
        <fullName evidence="3">Reverse transcriptase domain-containing protein</fullName>
    </recommendedName>
</protein>
<dbReference type="KEGG" id="psoj:PHYSODRAFT_333564"/>